<evidence type="ECO:0000313" key="2">
    <source>
        <dbReference type="Proteomes" id="UP000019149"/>
    </source>
</evidence>
<dbReference type="CTD" id="36339974"/>
<gene>
    <name evidence="1" type="ORF">EGR_04259</name>
</gene>
<dbReference type="KEGG" id="egl:EGR_04259"/>
<reference evidence="1 2" key="1">
    <citation type="journal article" date="2013" name="Nat. Genet.">
        <title>The genome of the hydatid tapeworm Echinococcus granulosus.</title>
        <authorList>
            <person name="Zheng H."/>
            <person name="Zhang W."/>
            <person name="Zhang L."/>
            <person name="Zhang Z."/>
            <person name="Li J."/>
            <person name="Lu G."/>
            <person name="Zhu Y."/>
            <person name="Wang Y."/>
            <person name="Huang Y."/>
            <person name="Liu J."/>
            <person name="Kang H."/>
            <person name="Chen J."/>
            <person name="Wang L."/>
            <person name="Chen A."/>
            <person name="Yu S."/>
            <person name="Gao Z."/>
            <person name="Jin L."/>
            <person name="Gu W."/>
            <person name="Wang Z."/>
            <person name="Zhao L."/>
            <person name="Shi B."/>
            <person name="Wen H."/>
            <person name="Lin R."/>
            <person name="Jones M.K."/>
            <person name="Brejova B."/>
            <person name="Vinar T."/>
            <person name="Zhao G."/>
            <person name="McManus D.P."/>
            <person name="Chen Z."/>
            <person name="Zhou Y."/>
            <person name="Wang S."/>
        </authorList>
    </citation>
    <scope>NUCLEOTIDE SEQUENCE [LARGE SCALE GENOMIC DNA]</scope>
</reference>
<dbReference type="GeneID" id="36339974"/>
<protein>
    <submittedName>
        <fullName evidence="1">Uncharacterized protein</fullName>
    </submittedName>
</protein>
<dbReference type="Proteomes" id="UP000019149">
    <property type="component" value="Unassembled WGS sequence"/>
</dbReference>
<organism evidence="1 2">
    <name type="scientific">Echinococcus granulosus</name>
    <name type="common">Hydatid tapeworm</name>
    <dbReference type="NCBI Taxonomy" id="6210"/>
    <lineage>
        <taxon>Eukaryota</taxon>
        <taxon>Metazoa</taxon>
        <taxon>Spiralia</taxon>
        <taxon>Lophotrochozoa</taxon>
        <taxon>Platyhelminthes</taxon>
        <taxon>Cestoda</taxon>
        <taxon>Eucestoda</taxon>
        <taxon>Cyclophyllidea</taxon>
        <taxon>Taeniidae</taxon>
        <taxon>Echinococcus</taxon>
        <taxon>Echinococcus granulosus group</taxon>
    </lineage>
</organism>
<sequence length="75" mass="8953">MSSQQMTNHLIMLLDSENFTQSKKFDCEIGILITIHRFGNLVLINPPIEENRRDRFDFLRFHGQDKKTTKFRLID</sequence>
<dbReference type="RefSeq" id="XP_024352016.1">
    <property type="nucleotide sequence ID" value="XM_024493508.1"/>
</dbReference>
<evidence type="ECO:0000313" key="1">
    <source>
        <dbReference type="EMBL" id="EUB60820.1"/>
    </source>
</evidence>
<name>W6UGY9_ECHGR</name>
<proteinExistence type="predicted"/>
<accession>W6UGY9</accession>
<keyword evidence="2" id="KW-1185">Reference proteome</keyword>
<comment type="caution">
    <text evidence="1">The sequence shown here is derived from an EMBL/GenBank/DDBJ whole genome shotgun (WGS) entry which is preliminary data.</text>
</comment>
<dbReference type="AlphaFoldDB" id="W6UGY9"/>
<dbReference type="EMBL" id="APAU02000026">
    <property type="protein sequence ID" value="EUB60820.1"/>
    <property type="molecule type" value="Genomic_DNA"/>
</dbReference>